<dbReference type="AlphaFoldDB" id="A0A6J4LDP1"/>
<dbReference type="Pfam" id="PF04964">
    <property type="entry name" value="Flp_Fap"/>
    <property type="match status" value="1"/>
</dbReference>
<gene>
    <name evidence="2" type="ORF">AVDCRST_MAG72-317</name>
</gene>
<evidence type="ECO:0000256" key="1">
    <source>
        <dbReference type="SAM" id="Phobius"/>
    </source>
</evidence>
<accession>A0A6J4LDP1</accession>
<keyword evidence="1" id="KW-0472">Membrane</keyword>
<protein>
    <recommendedName>
        <fullName evidence="3">Flp pilus assembly protein, pilin Flp</fullName>
    </recommendedName>
</protein>
<sequence>MLQYIAIQLRARTSERGASAVEYGLLVALIAAVIVGVVFTLGGTVQGAFTDTNTGIAQAN</sequence>
<dbReference type="InterPro" id="IPR007047">
    <property type="entry name" value="Flp_Fap"/>
</dbReference>
<keyword evidence="1" id="KW-0812">Transmembrane</keyword>
<feature type="transmembrane region" description="Helical" evidence="1">
    <location>
        <begin position="20"/>
        <end position="41"/>
    </location>
</feature>
<evidence type="ECO:0000313" key="2">
    <source>
        <dbReference type="EMBL" id="CAA9330844.1"/>
    </source>
</evidence>
<evidence type="ECO:0008006" key="3">
    <source>
        <dbReference type="Google" id="ProtNLM"/>
    </source>
</evidence>
<name>A0A6J4LDP1_9ACTN</name>
<proteinExistence type="predicted"/>
<reference evidence="2" key="1">
    <citation type="submission" date="2020-02" db="EMBL/GenBank/DDBJ databases">
        <authorList>
            <person name="Meier V. D."/>
        </authorList>
    </citation>
    <scope>NUCLEOTIDE SEQUENCE</scope>
    <source>
        <strain evidence="2">AVDCRST_MAG72</strain>
    </source>
</reference>
<organism evidence="2">
    <name type="scientific">uncultured Nocardioidaceae bacterium</name>
    <dbReference type="NCBI Taxonomy" id="253824"/>
    <lineage>
        <taxon>Bacteria</taxon>
        <taxon>Bacillati</taxon>
        <taxon>Actinomycetota</taxon>
        <taxon>Actinomycetes</taxon>
        <taxon>Propionibacteriales</taxon>
        <taxon>Nocardioidaceae</taxon>
        <taxon>environmental samples</taxon>
    </lineage>
</organism>
<keyword evidence="1" id="KW-1133">Transmembrane helix</keyword>
<dbReference type="EMBL" id="CADCUJ010000010">
    <property type="protein sequence ID" value="CAA9330844.1"/>
    <property type="molecule type" value="Genomic_DNA"/>
</dbReference>